<dbReference type="EMBL" id="JBHRTK010000032">
    <property type="protein sequence ID" value="MFC3209198.1"/>
    <property type="molecule type" value="Genomic_DNA"/>
</dbReference>
<reference evidence="2" key="1">
    <citation type="journal article" date="2019" name="Int. J. Syst. Evol. Microbiol.">
        <title>The Global Catalogue of Microorganisms (GCM) 10K type strain sequencing project: providing services to taxonomists for standard genome sequencing and annotation.</title>
        <authorList>
            <consortium name="The Broad Institute Genomics Platform"/>
            <consortium name="The Broad Institute Genome Sequencing Center for Infectious Disease"/>
            <person name="Wu L."/>
            <person name="Ma J."/>
        </authorList>
    </citation>
    <scope>NUCLEOTIDE SEQUENCE [LARGE SCALE GENOMIC DNA]</scope>
    <source>
        <strain evidence="2">KCTC 52165</strain>
    </source>
</reference>
<name>A0ABV7KJN4_9HYPH</name>
<dbReference type="Proteomes" id="UP001595583">
    <property type="component" value="Unassembled WGS sequence"/>
</dbReference>
<evidence type="ECO:0000313" key="2">
    <source>
        <dbReference type="Proteomes" id="UP001595583"/>
    </source>
</evidence>
<gene>
    <name evidence="1" type="ORF">ACFOHJ_23540</name>
</gene>
<protein>
    <submittedName>
        <fullName evidence="1">Uncharacterized protein</fullName>
    </submittedName>
</protein>
<keyword evidence="2" id="KW-1185">Reference proteome</keyword>
<organism evidence="1 2">
    <name type="scientific">Aquamicrobium soli</name>
    <dbReference type="NCBI Taxonomy" id="1811518"/>
    <lineage>
        <taxon>Bacteria</taxon>
        <taxon>Pseudomonadati</taxon>
        <taxon>Pseudomonadota</taxon>
        <taxon>Alphaproteobacteria</taxon>
        <taxon>Hyphomicrobiales</taxon>
        <taxon>Phyllobacteriaceae</taxon>
        <taxon>Aquamicrobium</taxon>
    </lineage>
</organism>
<proteinExistence type="predicted"/>
<evidence type="ECO:0000313" key="1">
    <source>
        <dbReference type="EMBL" id="MFC3209198.1"/>
    </source>
</evidence>
<accession>A0ABV7KJN4</accession>
<sequence>MVDLRALLKCDLEWRRAAGQLDADIVELCRQIARLIAQGIDRLRRLVDARRATPADIAESVLRLRAGSLYVAESLVGIATSFRQRLLKRREARLEDRQ</sequence>
<comment type="caution">
    <text evidence="1">The sequence shown here is derived from an EMBL/GenBank/DDBJ whole genome shotgun (WGS) entry which is preliminary data.</text>
</comment>
<dbReference type="RefSeq" id="WP_378225403.1">
    <property type="nucleotide sequence ID" value="NZ_JBHRTK010000032.1"/>
</dbReference>